<reference evidence="2" key="1">
    <citation type="submission" date="2020-11" db="EMBL/GenBank/DDBJ databases">
        <title>Whole-genome analyses of Nonomuraea sp. K274.</title>
        <authorList>
            <person name="Veyisoglu A."/>
        </authorList>
    </citation>
    <scope>NUCLEOTIDE SEQUENCE</scope>
    <source>
        <strain evidence="2">K274</strain>
    </source>
</reference>
<dbReference type="AlphaFoldDB" id="A0A931ADU8"/>
<evidence type="ECO:0000313" key="2">
    <source>
        <dbReference type="EMBL" id="MBF8188354.1"/>
    </source>
</evidence>
<name>A0A931ADU8_9ACTN</name>
<dbReference type="RefSeq" id="WP_195897305.1">
    <property type="nucleotide sequence ID" value="NZ_JADOGI010000064.1"/>
</dbReference>
<sequence length="452" mass="47738">MIKAVAATGQLGTGFKAHTLAEAAEGADFIGCDAGSSDPGPYYLGSGGTQASDEAIARDLELMIAEGVKHDIPVLIGSAGTAGARPHLDRTVDIVRRLAAKNGWHFPLAVVNSEIPAERVVKAYRDGGLTPLNGAPEISEESIRAAEHIVAMQGPECFADGLEQGAKVVIAGRASDTSIFAAVPMMRGIPEGIAFHAAKILECGAASVVERKYPDSMVALLDSEGFTVEPPNPDMACTPQSVASHTFYETADPFRLVEPNGTLVTTNAVYTAVSDRAVRVTGSAFEPTSDYTVKLEAATLLGHRTIVLAGVRDPLVVGRIEHFVDATSAVIKGKVADSLGLSEDDYRIRWNIYGKNGTLGPFEPEAHVTGHEVALLIDIVARDQHTAQAIGSVAWHTALHQPIPEYSGLVSHLAFPVSPPAIAAGPVYEFSINHVMHIDDPGDTYSLTIQNL</sequence>
<dbReference type="Pfam" id="PF07287">
    <property type="entry name" value="AtuA"/>
    <property type="match status" value="2"/>
</dbReference>
<evidence type="ECO:0000259" key="1">
    <source>
        <dbReference type="Pfam" id="PF07287"/>
    </source>
</evidence>
<comment type="caution">
    <text evidence="2">The sequence shown here is derived from an EMBL/GenBank/DDBJ whole genome shotgun (WGS) entry which is preliminary data.</text>
</comment>
<feature type="domain" description="Acyclic terpene utilisation N-terminal" evidence="1">
    <location>
        <begin position="233"/>
        <end position="401"/>
    </location>
</feature>
<proteinExistence type="predicted"/>
<evidence type="ECO:0000313" key="3">
    <source>
        <dbReference type="Proteomes" id="UP000605361"/>
    </source>
</evidence>
<accession>A0A931ADU8</accession>
<gene>
    <name evidence="2" type="ORF">ITP53_22000</name>
</gene>
<dbReference type="EMBL" id="JADOGI010000064">
    <property type="protein sequence ID" value="MBF8188354.1"/>
    <property type="molecule type" value="Genomic_DNA"/>
</dbReference>
<dbReference type="Proteomes" id="UP000605361">
    <property type="component" value="Unassembled WGS sequence"/>
</dbReference>
<protein>
    <submittedName>
        <fullName evidence="2">Acyclic terpene utilization AtuA family protein</fullName>
    </submittedName>
</protein>
<feature type="domain" description="Acyclic terpene utilisation N-terminal" evidence="1">
    <location>
        <begin position="56"/>
        <end position="186"/>
    </location>
</feature>
<organism evidence="2 3">
    <name type="scientific">Nonomuraea cypriaca</name>
    <dbReference type="NCBI Taxonomy" id="1187855"/>
    <lineage>
        <taxon>Bacteria</taxon>
        <taxon>Bacillati</taxon>
        <taxon>Actinomycetota</taxon>
        <taxon>Actinomycetes</taxon>
        <taxon>Streptosporangiales</taxon>
        <taxon>Streptosporangiaceae</taxon>
        <taxon>Nonomuraea</taxon>
    </lineage>
</organism>
<dbReference type="InterPro" id="IPR010839">
    <property type="entry name" value="AtuA_N"/>
</dbReference>
<keyword evidence="3" id="KW-1185">Reference proteome</keyword>